<proteinExistence type="predicted"/>
<evidence type="ECO:0000313" key="2">
    <source>
        <dbReference type="EMBL" id="KAG0729954.1"/>
    </source>
</evidence>
<evidence type="ECO:0000256" key="1">
    <source>
        <dbReference type="SAM" id="MobiDB-lite"/>
    </source>
</evidence>
<evidence type="ECO:0000313" key="3">
    <source>
        <dbReference type="Proteomes" id="UP000770661"/>
    </source>
</evidence>
<dbReference type="EMBL" id="JACEEZ010000632">
    <property type="protein sequence ID" value="KAG0729954.1"/>
    <property type="molecule type" value="Genomic_DNA"/>
</dbReference>
<sequence length="300" mass="32029">MVDLQDPIALGPCLPPARSCGGTASRESSRWEAAIGSKTRMSQKRAAASGPESPSTDVHASLRGAQKLKGLASLSVYKAAGKKKGYTVTSGTPSGHAGPLPRPDRFSRLARVALVVAEMLFTHASHSLAFKDHQRLQEGVLGVAEVVAAAAHPPDLYADPRTRTQLFLALASLSSAPHPRCPPPYSLITHLLQAGLSDCEAQVASTCQTALCVISLIVANPRVEVPARAFQQHSSQHPRNTQVMVSRYTTATLKLLPSFQTGRDCVRLEATHTCTRQPGGTLMLSVTVFLSTEKIGYIYD</sequence>
<dbReference type="AlphaFoldDB" id="A0A8J4YSK6"/>
<protein>
    <submittedName>
        <fullName evidence="2">Uncharacterized protein</fullName>
    </submittedName>
</protein>
<organism evidence="2 3">
    <name type="scientific">Chionoecetes opilio</name>
    <name type="common">Atlantic snow crab</name>
    <name type="synonym">Cancer opilio</name>
    <dbReference type="NCBI Taxonomy" id="41210"/>
    <lineage>
        <taxon>Eukaryota</taxon>
        <taxon>Metazoa</taxon>
        <taxon>Ecdysozoa</taxon>
        <taxon>Arthropoda</taxon>
        <taxon>Crustacea</taxon>
        <taxon>Multicrustacea</taxon>
        <taxon>Malacostraca</taxon>
        <taxon>Eumalacostraca</taxon>
        <taxon>Eucarida</taxon>
        <taxon>Decapoda</taxon>
        <taxon>Pleocyemata</taxon>
        <taxon>Brachyura</taxon>
        <taxon>Eubrachyura</taxon>
        <taxon>Majoidea</taxon>
        <taxon>Majidae</taxon>
        <taxon>Chionoecetes</taxon>
    </lineage>
</organism>
<keyword evidence="3" id="KW-1185">Reference proteome</keyword>
<comment type="caution">
    <text evidence="2">The sequence shown here is derived from an EMBL/GenBank/DDBJ whole genome shotgun (WGS) entry which is preliminary data.</text>
</comment>
<accession>A0A8J4YSK6</accession>
<gene>
    <name evidence="2" type="ORF">GWK47_029278</name>
</gene>
<feature type="region of interest" description="Disordered" evidence="1">
    <location>
        <begin position="1"/>
        <end position="59"/>
    </location>
</feature>
<dbReference type="Proteomes" id="UP000770661">
    <property type="component" value="Unassembled WGS sequence"/>
</dbReference>
<name>A0A8J4YSK6_CHIOP</name>
<reference evidence="2" key="1">
    <citation type="submission" date="2020-07" db="EMBL/GenBank/DDBJ databases">
        <title>The High-quality genome of the commercially important snow crab, Chionoecetes opilio.</title>
        <authorList>
            <person name="Jeong J.-H."/>
            <person name="Ryu S."/>
        </authorList>
    </citation>
    <scope>NUCLEOTIDE SEQUENCE</scope>
    <source>
        <strain evidence="2">MADBK_172401_WGS</strain>
        <tissue evidence="2">Digestive gland</tissue>
    </source>
</reference>